<dbReference type="InterPro" id="IPR001977">
    <property type="entry name" value="Depp_CoAkinase"/>
</dbReference>
<comment type="subcellular location">
    <subcellularLocation>
        <location evidence="3">Cytoplasm</location>
    </subcellularLocation>
</comment>
<name>A0AB39UQE9_9BIFI</name>
<reference evidence="7" key="1">
    <citation type="submission" date="2023-07" db="EMBL/GenBank/DDBJ databases">
        <title>Bifidobacterium aquikefiriaerophilum sp. nov. and Bifidobacterium eccum sp. nov., isolated from water kefir.</title>
        <authorList>
            <person name="Breselge S."/>
            <person name="Bellassi P."/>
            <person name="Barcenilla C."/>
            <person name="Alvarez-Ordonez A."/>
            <person name="Morelli L."/>
            <person name="Cotter P.D."/>
        </authorList>
    </citation>
    <scope>NUCLEOTIDE SEQUENCE</scope>
    <source>
        <strain evidence="7">WK012_4_13</strain>
        <strain evidence="6">WK013_4_14</strain>
        <strain evidence="5">WK048_4_13</strain>
    </source>
</reference>
<dbReference type="PROSITE" id="PS51219">
    <property type="entry name" value="DPCK"/>
    <property type="match status" value="1"/>
</dbReference>
<accession>A0AB39UQE9</accession>
<sequence length="210" mass="23257">MRIAITGGIAAGKSTVVAHLKELGACVIDYDRLAAEVVAPGSLGLERIISTFGIEAVDDDGRLRRKWLASVVFGGKQHRHMLQRLNAIVHPLVYEQAAILESMLLDSDVNDAAETTPIIVHDIPLLTEVRDSIPFTFRHVITVEAPVGMRVQRMVSTRHMSPEEANARIRSQSSEQQRLAIADIVIDSAVSFEQMFECVDRIYAELLQET</sequence>
<dbReference type="PANTHER" id="PTHR10695:SF46">
    <property type="entry name" value="BIFUNCTIONAL COENZYME A SYNTHASE-RELATED"/>
    <property type="match status" value="1"/>
</dbReference>
<dbReference type="GO" id="GO:0005524">
    <property type="term" value="F:ATP binding"/>
    <property type="evidence" value="ECO:0007669"/>
    <property type="project" value="UniProtKB-UniRule"/>
</dbReference>
<dbReference type="EMBL" id="CP129675">
    <property type="protein sequence ID" value="XDS47451.1"/>
    <property type="molecule type" value="Genomic_DNA"/>
</dbReference>
<gene>
    <name evidence="3 7" type="primary">coaE</name>
    <name evidence="7" type="ORF">QN062_01555</name>
    <name evidence="6" type="ORF">QN216_05560</name>
    <name evidence="5" type="ORF">QN217_04885</name>
</gene>
<evidence type="ECO:0000313" key="5">
    <source>
        <dbReference type="EMBL" id="XDS47451.1"/>
    </source>
</evidence>
<dbReference type="PANTHER" id="PTHR10695">
    <property type="entry name" value="DEPHOSPHO-COA KINASE-RELATED"/>
    <property type="match status" value="1"/>
</dbReference>
<dbReference type="RefSeq" id="WP_369341875.1">
    <property type="nucleotide sequence ID" value="NZ_CP129675.1"/>
</dbReference>
<keyword evidence="3 7" id="KW-0808">Transferase</keyword>
<protein>
    <recommendedName>
        <fullName evidence="3 4">Dephospho-CoA kinase</fullName>
        <ecNumber evidence="3 4">2.7.1.24</ecNumber>
    </recommendedName>
    <alternativeName>
        <fullName evidence="3">Dephosphocoenzyme A kinase</fullName>
    </alternativeName>
</protein>
<dbReference type="NCBIfam" id="TIGR00152">
    <property type="entry name" value="dephospho-CoA kinase"/>
    <property type="match status" value="1"/>
</dbReference>
<organism evidence="7">
    <name type="scientific">Bifidobacterium fermentum</name>
    <dbReference type="NCBI Taxonomy" id="3059035"/>
    <lineage>
        <taxon>Bacteria</taxon>
        <taxon>Bacillati</taxon>
        <taxon>Actinomycetota</taxon>
        <taxon>Actinomycetes</taxon>
        <taxon>Bifidobacteriales</taxon>
        <taxon>Bifidobacteriaceae</taxon>
        <taxon>Bifidobacterium</taxon>
    </lineage>
</organism>
<dbReference type="Pfam" id="PF01121">
    <property type="entry name" value="CoaE"/>
    <property type="match status" value="1"/>
</dbReference>
<dbReference type="HAMAP" id="MF_00376">
    <property type="entry name" value="Dephospho_CoA_kinase"/>
    <property type="match status" value="1"/>
</dbReference>
<dbReference type="GO" id="GO:0005737">
    <property type="term" value="C:cytoplasm"/>
    <property type="evidence" value="ECO:0007669"/>
    <property type="project" value="UniProtKB-SubCell"/>
</dbReference>
<keyword evidence="2 3" id="KW-0067">ATP-binding</keyword>
<dbReference type="AlphaFoldDB" id="A0AB39UQE9"/>
<evidence type="ECO:0000313" key="7">
    <source>
        <dbReference type="EMBL" id="XDS50914.1"/>
    </source>
</evidence>
<keyword evidence="1 3" id="KW-0547">Nucleotide-binding</keyword>
<comment type="pathway">
    <text evidence="3">Cofactor biosynthesis; coenzyme A biosynthesis; CoA from (R)-pantothenate: step 5/5.</text>
</comment>
<evidence type="ECO:0000256" key="2">
    <source>
        <dbReference type="ARBA" id="ARBA00022840"/>
    </source>
</evidence>
<dbReference type="CDD" id="cd02022">
    <property type="entry name" value="DPCK"/>
    <property type="match status" value="1"/>
</dbReference>
<evidence type="ECO:0000256" key="4">
    <source>
        <dbReference type="NCBIfam" id="TIGR00152"/>
    </source>
</evidence>
<keyword evidence="3 7" id="KW-0418">Kinase</keyword>
<dbReference type="KEGG" id="bfk:QN062_01555"/>
<keyword evidence="3" id="KW-0963">Cytoplasm</keyword>
<keyword evidence="3" id="KW-0173">Coenzyme A biosynthesis</keyword>
<evidence type="ECO:0000313" key="6">
    <source>
        <dbReference type="EMBL" id="XDS47838.1"/>
    </source>
</evidence>
<dbReference type="SUPFAM" id="SSF52540">
    <property type="entry name" value="P-loop containing nucleoside triphosphate hydrolases"/>
    <property type="match status" value="1"/>
</dbReference>
<dbReference type="Gene3D" id="3.40.50.300">
    <property type="entry name" value="P-loop containing nucleotide triphosphate hydrolases"/>
    <property type="match status" value="1"/>
</dbReference>
<evidence type="ECO:0000256" key="1">
    <source>
        <dbReference type="ARBA" id="ARBA00022741"/>
    </source>
</evidence>
<feature type="binding site" evidence="3">
    <location>
        <begin position="10"/>
        <end position="15"/>
    </location>
    <ligand>
        <name>ATP</name>
        <dbReference type="ChEBI" id="CHEBI:30616"/>
    </ligand>
</feature>
<dbReference type="EMBL" id="CP129683">
    <property type="protein sequence ID" value="XDS50914.1"/>
    <property type="molecule type" value="Genomic_DNA"/>
</dbReference>
<evidence type="ECO:0000256" key="3">
    <source>
        <dbReference type="HAMAP-Rule" id="MF_00376"/>
    </source>
</evidence>
<comment type="function">
    <text evidence="3">Catalyzes the phosphorylation of the 3'-hydroxyl group of dephosphocoenzyme A to form coenzyme A.</text>
</comment>
<dbReference type="EMBL" id="CP129682">
    <property type="protein sequence ID" value="XDS47838.1"/>
    <property type="molecule type" value="Genomic_DNA"/>
</dbReference>
<comment type="catalytic activity">
    <reaction evidence="3">
        <text>3'-dephospho-CoA + ATP = ADP + CoA + H(+)</text>
        <dbReference type="Rhea" id="RHEA:18245"/>
        <dbReference type="ChEBI" id="CHEBI:15378"/>
        <dbReference type="ChEBI" id="CHEBI:30616"/>
        <dbReference type="ChEBI" id="CHEBI:57287"/>
        <dbReference type="ChEBI" id="CHEBI:57328"/>
        <dbReference type="ChEBI" id="CHEBI:456216"/>
        <dbReference type="EC" id="2.7.1.24"/>
    </reaction>
</comment>
<dbReference type="GO" id="GO:0015937">
    <property type="term" value="P:coenzyme A biosynthetic process"/>
    <property type="evidence" value="ECO:0007669"/>
    <property type="project" value="UniProtKB-UniRule"/>
</dbReference>
<comment type="similarity">
    <text evidence="3">Belongs to the CoaE family.</text>
</comment>
<dbReference type="GO" id="GO:0004140">
    <property type="term" value="F:dephospho-CoA kinase activity"/>
    <property type="evidence" value="ECO:0007669"/>
    <property type="project" value="UniProtKB-UniRule"/>
</dbReference>
<dbReference type="EC" id="2.7.1.24" evidence="3 4"/>
<dbReference type="InterPro" id="IPR027417">
    <property type="entry name" value="P-loop_NTPase"/>
</dbReference>
<proteinExistence type="inferred from homology"/>